<comment type="caution">
    <text evidence="1">The sequence shown here is derived from an EMBL/GenBank/DDBJ whole genome shotgun (WGS) entry which is preliminary data.</text>
</comment>
<dbReference type="Proteomes" id="UP000824890">
    <property type="component" value="Unassembled WGS sequence"/>
</dbReference>
<proteinExistence type="predicted"/>
<organism evidence="1 2">
    <name type="scientific">Brassica napus</name>
    <name type="common">Rape</name>
    <dbReference type="NCBI Taxonomy" id="3708"/>
    <lineage>
        <taxon>Eukaryota</taxon>
        <taxon>Viridiplantae</taxon>
        <taxon>Streptophyta</taxon>
        <taxon>Embryophyta</taxon>
        <taxon>Tracheophyta</taxon>
        <taxon>Spermatophyta</taxon>
        <taxon>Magnoliopsida</taxon>
        <taxon>eudicotyledons</taxon>
        <taxon>Gunneridae</taxon>
        <taxon>Pentapetalae</taxon>
        <taxon>rosids</taxon>
        <taxon>malvids</taxon>
        <taxon>Brassicales</taxon>
        <taxon>Brassicaceae</taxon>
        <taxon>Brassiceae</taxon>
        <taxon>Brassica</taxon>
    </lineage>
</organism>
<accession>A0ABQ8AK94</accession>
<evidence type="ECO:0000313" key="2">
    <source>
        <dbReference type="Proteomes" id="UP000824890"/>
    </source>
</evidence>
<name>A0ABQ8AK94_BRANA</name>
<gene>
    <name evidence="1" type="ORF">HID58_055423</name>
</gene>
<protein>
    <submittedName>
        <fullName evidence="1">Uncharacterized protein</fullName>
    </submittedName>
</protein>
<keyword evidence="2" id="KW-1185">Reference proteome</keyword>
<reference evidence="1 2" key="1">
    <citation type="submission" date="2021-05" db="EMBL/GenBank/DDBJ databases">
        <title>Genome Assembly of Synthetic Allotetraploid Brassica napus Reveals Homoeologous Exchanges between Subgenomes.</title>
        <authorList>
            <person name="Davis J.T."/>
        </authorList>
    </citation>
    <scope>NUCLEOTIDE SEQUENCE [LARGE SCALE GENOMIC DNA]</scope>
    <source>
        <strain evidence="2">cv. Da-Ae</strain>
        <tissue evidence="1">Seedling</tissue>
    </source>
</reference>
<sequence length="90" mass="10361">MARMVHVYEEMGFKELKKIIMQVFNIDEFGFIYWPSTSFELDTCINMPPVLLTSDGAVMIEKMPAVNDTEGVDYSRMGFVPPTTLRGMWD</sequence>
<dbReference type="EMBL" id="JAGKQM010000013">
    <property type="protein sequence ID" value="KAH0892994.1"/>
    <property type="molecule type" value="Genomic_DNA"/>
</dbReference>
<feature type="non-terminal residue" evidence="1">
    <location>
        <position position="90"/>
    </location>
</feature>
<evidence type="ECO:0000313" key="1">
    <source>
        <dbReference type="EMBL" id="KAH0892994.1"/>
    </source>
</evidence>